<keyword evidence="5" id="KW-0333">Golgi apparatus</keyword>
<feature type="transmembrane region" description="Helical" evidence="8">
    <location>
        <begin position="6"/>
        <end position="29"/>
    </location>
</feature>
<evidence type="ECO:0000256" key="9">
    <source>
        <dbReference type="SAM" id="SignalP"/>
    </source>
</evidence>
<keyword evidence="6 8" id="KW-0472">Membrane</keyword>
<dbReference type="InterPro" id="IPR045891">
    <property type="entry name" value="ZIP9"/>
</dbReference>
<keyword evidence="4 8" id="KW-1133">Transmembrane helix</keyword>
<keyword evidence="11" id="KW-1185">Reference proteome</keyword>
<dbReference type="PANTHER" id="PTHR16133:SF0">
    <property type="entry name" value="ZINC_IRON REGULATED TRANSPORTER-RELATED PROTEIN 102B, ISOFORM E"/>
    <property type="match status" value="1"/>
</dbReference>
<evidence type="ECO:0000256" key="3">
    <source>
        <dbReference type="ARBA" id="ARBA00022692"/>
    </source>
</evidence>
<dbReference type="GO" id="GO:0046873">
    <property type="term" value="F:metal ion transmembrane transporter activity"/>
    <property type="evidence" value="ECO:0007669"/>
    <property type="project" value="InterPro"/>
</dbReference>
<feature type="transmembrane region" description="Helical" evidence="8">
    <location>
        <begin position="257"/>
        <end position="276"/>
    </location>
</feature>
<keyword evidence="3 8" id="KW-0812">Transmembrane</keyword>
<evidence type="ECO:0000256" key="1">
    <source>
        <dbReference type="ARBA" id="ARBA00004127"/>
    </source>
</evidence>
<evidence type="ECO:0000256" key="4">
    <source>
        <dbReference type="ARBA" id="ARBA00022989"/>
    </source>
</evidence>
<dbReference type="GO" id="GO:0006829">
    <property type="term" value="P:zinc ion transport"/>
    <property type="evidence" value="ECO:0007669"/>
    <property type="project" value="InterPro"/>
</dbReference>
<feature type="transmembrane region" description="Helical" evidence="8">
    <location>
        <begin position="288"/>
        <end position="308"/>
    </location>
</feature>
<evidence type="ECO:0000256" key="5">
    <source>
        <dbReference type="ARBA" id="ARBA00023034"/>
    </source>
</evidence>
<evidence type="ECO:0000256" key="7">
    <source>
        <dbReference type="SAM" id="MobiDB-lite"/>
    </source>
</evidence>
<feature type="signal peptide" evidence="9">
    <location>
        <begin position="1"/>
        <end position="16"/>
    </location>
</feature>
<feature type="transmembrane region" description="Helical" evidence="8">
    <location>
        <begin position="74"/>
        <end position="93"/>
    </location>
</feature>
<feature type="transmembrane region" description="Helical" evidence="8">
    <location>
        <begin position="223"/>
        <end position="245"/>
    </location>
</feature>
<feature type="region of interest" description="Disordered" evidence="7">
    <location>
        <begin position="130"/>
        <end position="149"/>
    </location>
</feature>
<keyword evidence="9" id="KW-0732">Signal</keyword>
<dbReference type="AlphaFoldDB" id="A0A5C3KX06"/>
<accession>A0A5C3KX06</accession>
<evidence type="ECO:0000313" key="10">
    <source>
        <dbReference type="EMBL" id="TFK24992.1"/>
    </source>
</evidence>
<proteinExistence type="predicted"/>
<dbReference type="PANTHER" id="PTHR16133">
    <property type="entry name" value="SOLUTE CARRIER FAMILY 39 ZINC TRANSPORTER , MEMBER 9-RELATED"/>
    <property type="match status" value="1"/>
</dbReference>
<dbReference type="Proteomes" id="UP000307440">
    <property type="component" value="Unassembled WGS sequence"/>
</dbReference>
<feature type="transmembrane region" description="Helical" evidence="8">
    <location>
        <begin position="153"/>
        <end position="177"/>
    </location>
</feature>
<name>A0A5C3KX06_COPMA</name>
<evidence type="ECO:0000256" key="2">
    <source>
        <dbReference type="ARBA" id="ARBA00004394"/>
    </source>
</evidence>
<sequence length="312" mass="32621">MLLQLLFMSLLLGVSSFGCGMIPLAFALSKNHVERLSAVGTGLLLGAALAVIVPEGIETIVNSSPDGKVPTTKIALALLAGFSFMLLVEQLGIGHSHESSHDLPIAKAKQSAPPTRIEFDAELDDLERDDSGRAFSTPPSDHSLDPGSNRKRALPLTLGLVIHGLADGFALGVSGLVQTQPDATNTLSLVVFLALILHKAPTSLALTTSLLSSGLPRADCKKYLAFFSVSTPISTIASYLLFSMLGADTGNSWTGPALLLSGGSFLYVATVLQPVSHHSSGNGDLPRLSRVLLIMLGLFIPFALSALLGHGH</sequence>
<evidence type="ECO:0000256" key="8">
    <source>
        <dbReference type="SAM" id="Phobius"/>
    </source>
</evidence>
<dbReference type="STRING" id="230819.A0A5C3KX06"/>
<dbReference type="EMBL" id="ML210192">
    <property type="protein sequence ID" value="TFK24992.1"/>
    <property type="molecule type" value="Genomic_DNA"/>
</dbReference>
<dbReference type="OrthoDB" id="19859at2759"/>
<feature type="chain" id="PRO_5022705885" evidence="9">
    <location>
        <begin position="17"/>
        <end position="312"/>
    </location>
</feature>
<protein>
    <submittedName>
        <fullName evidence="10">Zinc/iron permease</fullName>
    </submittedName>
</protein>
<dbReference type="Pfam" id="PF02535">
    <property type="entry name" value="Zip"/>
    <property type="match status" value="1"/>
</dbReference>
<gene>
    <name evidence="10" type="ORF">FA15DRAFT_669048</name>
</gene>
<comment type="subcellular location">
    <subcellularLocation>
        <location evidence="1">Endomembrane system</location>
        <topology evidence="1">Multi-pass membrane protein</topology>
    </subcellularLocation>
    <subcellularLocation>
        <location evidence="2">Golgi apparatus membrane</location>
    </subcellularLocation>
</comment>
<reference evidence="10 11" key="1">
    <citation type="journal article" date="2019" name="Nat. Ecol. Evol.">
        <title>Megaphylogeny resolves global patterns of mushroom evolution.</title>
        <authorList>
            <person name="Varga T."/>
            <person name="Krizsan K."/>
            <person name="Foldi C."/>
            <person name="Dima B."/>
            <person name="Sanchez-Garcia M."/>
            <person name="Sanchez-Ramirez S."/>
            <person name="Szollosi G.J."/>
            <person name="Szarkandi J.G."/>
            <person name="Papp V."/>
            <person name="Albert L."/>
            <person name="Andreopoulos W."/>
            <person name="Angelini C."/>
            <person name="Antonin V."/>
            <person name="Barry K.W."/>
            <person name="Bougher N.L."/>
            <person name="Buchanan P."/>
            <person name="Buyck B."/>
            <person name="Bense V."/>
            <person name="Catcheside P."/>
            <person name="Chovatia M."/>
            <person name="Cooper J."/>
            <person name="Damon W."/>
            <person name="Desjardin D."/>
            <person name="Finy P."/>
            <person name="Geml J."/>
            <person name="Haridas S."/>
            <person name="Hughes K."/>
            <person name="Justo A."/>
            <person name="Karasinski D."/>
            <person name="Kautmanova I."/>
            <person name="Kiss B."/>
            <person name="Kocsube S."/>
            <person name="Kotiranta H."/>
            <person name="LaButti K.M."/>
            <person name="Lechner B.E."/>
            <person name="Liimatainen K."/>
            <person name="Lipzen A."/>
            <person name="Lukacs Z."/>
            <person name="Mihaltcheva S."/>
            <person name="Morgado L.N."/>
            <person name="Niskanen T."/>
            <person name="Noordeloos M.E."/>
            <person name="Ohm R.A."/>
            <person name="Ortiz-Santana B."/>
            <person name="Ovrebo C."/>
            <person name="Racz N."/>
            <person name="Riley R."/>
            <person name="Savchenko A."/>
            <person name="Shiryaev A."/>
            <person name="Soop K."/>
            <person name="Spirin V."/>
            <person name="Szebenyi C."/>
            <person name="Tomsovsky M."/>
            <person name="Tulloss R.E."/>
            <person name="Uehling J."/>
            <person name="Grigoriev I.V."/>
            <person name="Vagvolgyi C."/>
            <person name="Papp T."/>
            <person name="Martin F.M."/>
            <person name="Miettinen O."/>
            <person name="Hibbett D.S."/>
            <person name="Nagy L.G."/>
        </authorList>
    </citation>
    <scope>NUCLEOTIDE SEQUENCE [LARGE SCALE GENOMIC DNA]</scope>
    <source>
        <strain evidence="10 11">CBS 121175</strain>
    </source>
</reference>
<dbReference type="GO" id="GO:0000139">
    <property type="term" value="C:Golgi membrane"/>
    <property type="evidence" value="ECO:0007669"/>
    <property type="project" value="UniProtKB-SubCell"/>
</dbReference>
<evidence type="ECO:0000256" key="6">
    <source>
        <dbReference type="ARBA" id="ARBA00023136"/>
    </source>
</evidence>
<evidence type="ECO:0000313" key="11">
    <source>
        <dbReference type="Proteomes" id="UP000307440"/>
    </source>
</evidence>
<organism evidence="10 11">
    <name type="scientific">Coprinopsis marcescibilis</name>
    <name type="common">Agaric fungus</name>
    <name type="synonym">Psathyrella marcescibilis</name>
    <dbReference type="NCBI Taxonomy" id="230819"/>
    <lineage>
        <taxon>Eukaryota</taxon>
        <taxon>Fungi</taxon>
        <taxon>Dikarya</taxon>
        <taxon>Basidiomycota</taxon>
        <taxon>Agaricomycotina</taxon>
        <taxon>Agaricomycetes</taxon>
        <taxon>Agaricomycetidae</taxon>
        <taxon>Agaricales</taxon>
        <taxon>Agaricineae</taxon>
        <taxon>Psathyrellaceae</taxon>
        <taxon>Coprinopsis</taxon>
    </lineage>
</organism>
<dbReference type="InterPro" id="IPR003689">
    <property type="entry name" value="ZIP"/>
</dbReference>
<feature type="transmembrane region" description="Helical" evidence="8">
    <location>
        <begin position="189"/>
        <end position="211"/>
    </location>
</feature>
<feature type="transmembrane region" description="Helical" evidence="8">
    <location>
        <begin position="36"/>
        <end position="54"/>
    </location>
</feature>